<name>B7PE40_IXOSC</name>
<dbReference type="Proteomes" id="UP000001555">
    <property type="component" value="Unassembled WGS sequence"/>
</dbReference>
<accession>B7PE40</accession>
<sequence>MQVLVAEIYNCLIYSATAQKARPLHRLEEPIPHSQTMETSITIKKKIRHRSRRLYGTCKHSLPLKKKTKKNLPLCTVQLRPSTIKPVKLQPLIQNSPPLRRNETGT</sequence>
<evidence type="ECO:0000313" key="2">
    <source>
        <dbReference type="EnsemblMetazoa" id="ISCW005209-PA"/>
    </source>
</evidence>
<evidence type="ECO:0000313" key="1">
    <source>
        <dbReference type="EMBL" id="EEC04862.1"/>
    </source>
</evidence>
<dbReference type="EMBL" id="DS693582">
    <property type="protein sequence ID" value="EEC04862.1"/>
    <property type="molecule type" value="Genomic_DNA"/>
</dbReference>
<dbReference type="HOGENOM" id="CLU_2226058_0_0_1"/>
<dbReference type="InParanoid" id="B7PE40"/>
<keyword evidence="3" id="KW-1185">Reference proteome</keyword>
<dbReference type="PaxDb" id="6945-B7PE40"/>
<protein>
    <submittedName>
        <fullName evidence="1 2">Uncharacterized protein</fullName>
    </submittedName>
</protein>
<reference evidence="1 3" key="1">
    <citation type="submission" date="2008-03" db="EMBL/GenBank/DDBJ databases">
        <title>Annotation of Ixodes scapularis.</title>
        <authorList>
            <consortium name="Ixodes scapularis Genome Project Consortium"/>
            <person name="Caler E."/>
            <person name="Hannick L.I."/>
            <person name="Bidwell S."/>
            <person name="Joardar V."/>
            <person name="Thiagarajan M."/>
            <person name="Amedeo P."/>
            <person name="Galinsky K.J."/>
            <person name="Schobel S."/>
            <person name="Inman J."/>
            <person name="Hostetler J."/>
            <person name="Miller J."/>
            <person name="Hammond M."/>
            <person name="Megy K."/>
            <person name="Lawson D."/>
            <person name="Kodira C."/>
            <person name="Sutton G."/>
            <person name="Meyer J."/>
            <person name="Hill C.A."/>
            <person name="Birren B."/>
            <person name="Nene V."/>
            <person name="Collins F."/>
            <person name="Alarcon-Chaidez F."/>
            <person name="Wikel S."/>
            <person name="Strausberg R."/>
        </authorList>
    </citation>
    <scope>NUCLEOTIDE SEQUENCE [LARGE SCALE GENOMIC DNA]</scope>
    <source>
        <strain evidence="3">Wikel</strain>
        <strain evidence="1">Wikel colony</strain>
    </source>
</reference>
<reference evidence="2" key="2">
    <citation type="submission" date="2020-05" db="UniProtKB">
        <authorList>
            <consortium name="EnsemblMetazoa"/>
        </authorList>
    </citation>
    <scope>IDENTIFICATION</scope>
    <source>
        <strain evidence="2">wikel</strain>
    </source>
</reference>
<proteinExistence type="predicted"/>
<dbReference type="EnsemblMetazoa" id="ISCW005209-RA">
    <property type="protein sequence ID" value="ISCW005209-PA"/>
    <property type="gene ID" value="ISCW005209"/>
</dbReference>
<dbReference type="VEuPathDB" id="VectorBase:ISCW005209"/>
<gene>
    <name evidence="1" type="ORF">IscW_ISCW005209</name>
</gene>
<evidence type="ECO:0000313" key="3">
    <source>
        <dbReference type="Proteomes" id="UP000001555"/>
    </source>
</evidence>
<dbReference type="VEuPathDB" id="VectorBase:ISCI005209"/>
<organism>
    <name type="scientific">Ixodes scapularis</name>
    <name type="common">Black-legged tick</name>
    <name type="synonym">Deer tick</name>
    <dbReference type="NCBI Taxonomy" id="6945"/>
    <lineage>
        <taxon>Eukaryota</taxon>
        <taxon>Metazoa</taxon>
        <taxon>Ecdysozoa</taxon>
        <taxon>Arthropoda</taxon>
        <taxon>Chelicerata</taxon>
        <taxon>Arachnida</taxon>
        <taxon>Acari</taxon>
        <taxon>Parasitiformes</taxon>
        <taxon>Ixodida</taxon>
        <taxon>Ixodoidea</taxon>
        <taxon>Ixodidae</taxon>
        <taxon>Ixodinae</taxon>
        <taxon>Ixodes</taxon>
    </lineage>
</organism>
<dbReference type="EMBL" id="ABJB010936411">
    <property type="status" value="NOT_ANNOTATED_CDS"/>
    <property type="molecule type" value="Genomic_DNA"/>
</dbReference>
<dbReference type="AlphaFoldDB" id="B7PE40"/>